<dbReference type="SUPFAM" id="SSF53448">
    <property type="entry name" value="Nucleotide-diphospho-sugar transferases"/>
    <property type="match status" value="2"/>
</dbReference>
<dbReference type="SUPFAM" id="SSF53756">
    <property type="entry name" value="UDP-Glycosyltransferase/glycogen phosphorylase"/>
    <property type="match status" value="1"/>
</dbReference>
<feature type="non-terminal residue" evidence="4">
    <location>
        <position position="1"/>
    </location>
</feature>
<dbReference type="PANTHER" id="PTHR43179">
    <property type="entry name" value="RHAMNOSYLTRANSFERASE WBBL"/>
    <property type="match status" value="1"/>
</dbReference>
<gene>
    <name evidence="4" type="ORF">AVDCRST_MAG16-1863</name>
</gene>
<dbReference type="InterPro" id="IPR001173">
    <property type="entry name" value="Glyco_trans_2-like"/>
</dbReference>
<name>A0A6J4LTP7_9ACTN</name>
<organism evidence="4">
    <name type="scientific">uncultured Frankineae bacterium</name>
    <dbReference type="NCBI Taxonomy" id="437475"/>
    <lineage>
        <taxon>Bacteria</taxon>
        <taxon>Bacillati</taxon>
        <taxon>Actinomycetota</taxon>
        <taxon>Actinomycetes</taxon>
        <taxon>Frankiales</taxon>
        <taxon>environmental samples</taxon>
    </lineage>
</organism>
<evidence type="ECO:0000259" key="2">
    <source>
        <dbReference type="Pfam" id="PF21374"/>
    </source>
</evidence>
<feature type="domain" description="Glycosyltransferase 2-like" evidence="1">
    <location>
        <begin position="300"/>
        <end position="478"/>
    </location>
</feature>
<dbReference type="AlphaFoldDB" id="A0A6J4LTP7"/>
<dbReference type="PANTHER" id="PTHR43179:SF7">
    <property type="entry name" value="RHAMNOSYLTRANSFERASE WBBL"/>
    <property type="match status" value="1"/>
</dbReference>
<evidence type="ECO:0000259" key="1">
    <source>
        <dbReference type="Pfam" id="PF00535"/>
    </source>
</evidence>
<dbReference type="Pfam" id="PF00535">
    <property type="entry name" value="Glycos_transf_2"/>
    <property type="match status" value="1"/>
</dbReference>
<evidence type="ECO:0000313" key="4">
    <source>
        <dbReference type="EMBL" id="CAA9341823.1"/>
    </source>
</evidence>
<dbReference type="Pfam" id="PF21374">
    <property type="entry name" value="WsaF_N"/>
    <property type="match status" value="1"/>
</dbReference>
<dbReference type="GO" id="GO:0030247">
    <property type="term" value="F:polysaccharide binding"/>
    <property type="evidence" value="ECO:0007669"/>
    <property type="project" value="InterPro"/>
</dbReference>
<dbReference type="Gene3D" id="3.40.50.11090">
    <property type="match status" value="1"/>
</dbReference>
<dbReference type="InterPro" id="IPR055050">
    <property type="entry name" value="WsaF_C"/>
</dbReference>
<feature type="domain" description="WsaF N-terminal" evidence="2">
    <location>
        <begin position="627"/>
        <end position="754"/>
    </location>
</feature>
<sequence length="982" mass="107627">VAKAALLTAKEVRHTSRRLRATWTIPGLIEPKAPSYESWRRAHDADRGSLAGQRELSRTAAQKPSVLVVVLAAGPQDADAVARSAASVRAQSWEHWSIAVAAPRDWVGAAPDVRTWAGDTGRLSEAVNAAVANAATDFVVLLPAGDLLAPECLYQVALSSHRDPLVDLVVWDDDRLEDGRRTDPRFRPSWSPDLLTGADYVGRSFAVRRSRFLHVDGVRDGFGDALTWDLLLRADLAADRVARVPRVLAHVTRRQDEVGPDGVRAVQEHLDRKGLAATAVADGQGVRTLHSDADDWPRVTVVIPTRHNRPMLTTCLPSLARTSYPGGFDVVVVDNGGRSEDNDRWYAEHAGPLDLTVEWWTAPFNYSAVNNLGASLGDGEVLVFLNDDTEVLDPGWMTEIVGWARRPETGVAGLQLIGPDGELQHAGAVLGLGGFADHVFEGMAPGSASLLGPTGWYRNVLAVTGACLAVRREVFDELGGFDERFVLCGSDVAIGLDAVLKGYRNVCSPYAALRHLESATRGTHVPLEDFFTSYWRYNPWIFGGDPYFSPNLSLGSRAPRLRGPSEPTPGQRISGPLGRPFNVFRQRSDEAEARMLADNCRALPIDQKAVEALHAANAEPFEVRTVNWFIPDIDSPFYGGINTALRIADQLAREHGVENRFVVWGSPPDHFVRSALTAAFPSLADAPISFYDGSMGASLEQVPEADVAIATLWVTAYAVAHFPHAKRKFYLVQDFEPMFYPASTLYALTEESYRLGLYGLCNTENLRQVYAEDYAGKGMAFTPAVDPTVFHARGRVERMPVDPATVFVYARPGHWRNCWELASLALEELKDRLGDRVRIVTAGSWAVPEGGFGGMHHYGLLDYRATGELYRTCDVGMALTVSKHPSYLPLELMACGVPVVAFDNPWGHWVLEDGRNSLLAKRTVDGLVDSLERAVLDYELRSRLRRGALETIAASHSAWQPALQGIYPYLCDPEGLGGDRAH</sequence>
<dbReference type="Gene3D" id="3.40.50.2000">
    <property type="entry name" value="Glycogen Phosphorylase B"/>
    <property type="match status" value="1"/>
</dbReference>
<dbReference type="Pfam" id="PF22772">
    <property type="entry name" value="WsaF_C"/>
    <property type="match status" value="1"/>
</dbReference>
<evidence type="ECO:0000259" key="3">
    <source>
        <dbReference type="Pfam" id="PF22772"/>
    </source>
</evidence>
<dbReference type="InterPro" id="IPR048510">
    <property type="entry name" value="WsaF_N"/>
</dbReference>
<protein>
    <submittedName>
        <fullName evidence="4">O-antigen biosynthesis protein rfbC</fullName>
    </submittedName>
</protein>
<proteinExistence type="predicted"/>
<dbReference type="Gene3D" id="3.90.550.10">
    <property type="entry name" value="Spore Coat Polysaccharide Biosynthesis Protein SpsA, Chain A"/>
    <property type="match status" value="2"/>
</dbReference>
<dbReference type="EMBL" id="CADCUE010000168">
    <property type="protein sequence ID" value="CAA9341823.1"/>
    <property type="molecule type" value="Genomic_DNA"/>
</dbReference>
<reference evidence="4" key="1">
    <citation type="submission" date="2020-02" db="EMBL/GenBank/DDBJ databases">
        <authorList>
            <person name="Meier V. D."/>
        </authorList>
    </citation>
    <scope>NUCLEOTIDE SEQUENCE</scope>
    <source>
        <strain evidence="4">AVDCRST_MAG16</strain>
    </source>
</reference>
<accession>A0A6J4LTP7</accession>
<dbReference type="InterPro" id="IPR029044">
    <property type="entry name" value="Nucleotide-diphossugar_trans"/>
</dbReference>
<feature type="domain" description="WsaF C-terminal" evidence="3">
    <location>
        <begin position="805"/>
        <end position="931"/>
    </location>
</feature>